<dbReference type="RefSeq" id="WP_206981805.1">
    <property type="nucleotide sequence ID" value="NZ_JAFLQZ010000002.1"/>
</dbReference>
<organism evidence="4 5">
    <name type="scientific">Hymenobacter telluris</name>
    <dbReference type="NCBI Taxonomy" id="2816474"/>
    <lineage>
        <taxon>Bacteria</taxon>
        <taxon>Pseudomonadati</taxon>
        <taxon>Bacteroidota</taxon>
        <taxon>Cytophagia</taxon>
        <taxon>Cytophagales</taxon>
        <taxon>Hymenobacteraceae</taxon>
        <taxon>Hymenobacter</taxon>
    </lineage>
</organism>
<keyword evidence="2" id="KW-0812">Transmembrane</keyword>
<dbReference type="Pfam" id="PF09851">
    <property type="entry name" value="SHOCT"/>
    <property type="match status" value="1"/>
</dbReference>
<proteinExistence type="predicted"/>
<keyword evidence="2" id="KW-0472">Membrane</keyword>
<reference evidence="4" key="1">
    <citation type="submission" date="2021-03" db="EMBL/GenBank/DDBJ databases">
        <authorList>
            <person name="Kim M.K."/>
        </authorList>
    </citation>
    <scope>NUCLEOTIDE SEQUENCE</scope>
    <source>
        <strain evidence="4">BT186</strain>
    </source>
</reference>
<feature type="region of interest" description="Disordered" evidence="1">
    <location>
        <begin position="34"/>
        <end position="106"/>
    </location>
</feature>
<evidence type="ECO:0000256" key="2">
    <source>
        <dbReference type="SAM" id="Phobius"/>
    </source>
</evidence>
<dbReference type="AlphaFoldDB" id="A0A939EV57"/>
<name>A0A939EV57_9BACT</name>
<keyword evidence="5" id="KW-1185">Reference proteome</keyword>
<comment type="caution">
    <text evidence="4">The sequence shown here is derived from an EMBL/GenBank/DDBJ whole genome shotgun (WGS) entry which is preliminary data.</text>
</comment>
<evidence type="ECO:0000313" key="5">
    <source>
        <dbReference type="Proteomes" id="UP000664144"/>
    </source>
</evidence>
<dbReference type="EMBL" id="JAFLQZ010000002">
    <property type="protein sequence ID" value="MBO0357245.1"/>
    <property type="molecule type" value="Genomic_DNA"/>
</dbReference>
<sequence length="374" mass="40175">MEKSSSPLDNLLQLRELLDAGLITPQEFETLKSRLLASPTAPLTPPAPTPEVPVAPQPSPFAPENVEPTTPEPAPANPTEWPRPAAAPTPEYTPFSPPIEPQAPVGQEVAPDSDVVEQEEVFEEPPRNPLGKILAIGGGVLLLGLILYLLLGQSRSSEHLTSISQTAADTVAVTPETGPQAEQLDLPPVAAPETVRVAPAVPLTPDSATATAPPDASGQPTTTEPTPAADNPDEAAARINKVLAAYYSDLQAAPFSAEQYFAPQVELFIILRNTTPAAINAWLDQNRFNEFKDAQTQVEPGTLRVTPVAADGSRTATYIERSRAFRQSLQKNQNTRAQMRLRVNSDYKIVYQKQERLLENTLTDVEGAAQPAAE</sequence>
<feature type="transmembrane region" description="Helical" evidence="2">
    <location>
        <begin position="133"/>
        <end position="151"/>
    </location>
</feature>
<feature type="domain" description="SHOCT" evidence="3">
    <location>
        <begin position="12"/>
        <end position="36"/>
    </location>
</feature>
<evidence type="ECO:0000313" key="4">
    <source>
        <dbReference type="EMBL" id="MBO0357245.1"/>
    </source>
</evidence>
<accession>A0A939EV57</accession>
<protein>
    <submittedName>
        <fullName evidence="4">SHOCT domain-containing protein</fullName>
    </submittedName>
</protein>
<evidence type="ECO:0000256" key="1">
    <source>
        <dbReference type="SAM" id="MobiDB-lite"/>
    </source>
</evidence>
<feature type="compositionally biased region" description="Pro residues" evidence="1">
    <location>
        <begin position="42"/>
        <end position="61"/>
    </location>
</feature>
<dbReference type="InterPro" id="IPR018649">
    <property type="entry name" value="SHOCT"/>
</dbReference>
<gene>
    <name evidence="4" type="ORF">J0X19_04760</name>
</gene>
<evidence type="ECO:0000259" key="3">
    <source>
        <dbReference type="Pfam" id="PF09851"/>
    </source>
</evidence>
<feature type="compositionally biased region" description="Low complexity" evidence="1">
    <location>
        <begin position="204"/>
        <end position="217"/>
    </location>
</feature>
<feature type="region of interest" description="Disordered" evidence="1">
    <location>
        <begin position="204"/>
        <end position="232"/>
    </location>
</feature>
<keyword evidence="2" id="KW-1133">Transmembrane helix</keyword>
<dbReference type="Proteomes" id="UP000664144">
    <property type="component" value="Unassembled WGS sequence"/>
</dbReference>